<feature type="chain" id="PRO_5046345493" evidence="1">
    <location>
        <begin position="21"/>
        <end position="547"/>
    </location>
</feature>
<keyword evidence="4" id="KW-1185">Reference proteome</keyword>
<evidence type="ECO:0000313" key="4">
    <source>
        <dbReference type="Proteomes" id="UP000605676"/>
    </source>
</evidence>
<dbReference type="SMART" id="SM00710">
    <property type="entry name" value="PbH1"/>
    <property type="match status" value="6"/>
</dbReference>
<dbReference type="InterPro" id="IPR039448">
    <property type="entry name" value="Beta_helix"/>
</dbReference>
<sequence>MTKKLTILITALFLSLPLWATTYYIDAINGNDTNTGLSAKAAFKSLKHANTLRLQSGDKILLANGQSFSGTLELKNVIGTKRKPIIISNFSLIKTDKNTLPAINAQGHRNGILLLNCSHIQVSHLEITADAGGMPGATGSKNDMRCGVLITCDKVADYENISLSDLHIKDVFYADKDVVRSKKETNSANGTQAYGWGIRLINRTKGAVLKNMKVSNCHVENVGHTGIKATGSKHSIQDLKLYDNTVTHTGGPGMQMSGILNGHVKGNTVTYSGSTTDTRKWGRGSGLWTWGCSTVLIEHNEFRFANGPADSAGCHIDFNCDNVIVQYNVSEGNAGGFCEILGNNYNCAYRYNISINDGHRVKKVNGAFQEGKIFWLSGFNGKGRKRNGPFNSYFYNNTIYVKSDIEAKIAVDRAAAGALLANNIFYIEGSSKLVLGDQYKPEVAGESLVKNIVFKNNLFLNANNWPKEVLIQDEAPVIGDAQFAKVGGSTVEDYIPQNISLIKDKGIPIPNIPGDDKGLYIGLKVTSDILGNKINGLPDMGAIEIKE</sequence>
<accession>A0ABS1HEQ6</accession>
<dbReference type="InterPro" id="IPR011050">
    <property type="entry name" value="Pectin_lyase_fold/virulence"/>
</dbReference>
<organism evidence="3 4">
    <name type="scientific">Carboxylicivirga marina</name>
    <dbReference type="NCBI Taxonomy" id="2800988"/>
    <lineage>
        <taxon>Bacteria</taxon>
        <taxon>Pseudomonadati</taxon>
        <taxon>Bacteroidota</taxon>
        <taxon>Bacteroidia</taxon>
        <taxon>Marinilabiliales</taxon>
        <taxon>Marinilabiliaceae</taxon>
        <taxon>Carboxylicivirga</taxon>
    </lineage>
</organism>
<dbReference type="EMBL" id="JAENRR010000003">
    <property type="protein sequence ID" value="MBK3516160.1"/>
    <property type="molecule type" value="Genomic_DNA"/>
</dbReference>
<name>A0ABS1HEQ6_9BACT</name>
<dbReference type="RefSeq" id="WP_200463391.1">
    <property type="nucleotide sequence ID" value="NZ_JAENRR010000003.1"/>
</dbReference>
<keyword evidence="1" id="KW-0732">Signal</keyword>
<proteinExistence type="predicted"/>
<evidence type="ECO:0000259" key="2">
    <source>
        <dbReference type="Pfam" id="PF13229"/>
    </source>
</evidence>
<reference evidence="3 4" key="1">
    <citation type="submission" date="2021-01" db="EMBL/GenBank/DDBJ databases">
        <title>Carboxyliciviraga sp.nov., isolated from coastal sediments.</title>
        <authorList>
            <person name="Lu D."/>
            <person name="Zhang T."/>
        </authorList>
    </citation>
    <scope>NUCLEOTIDE SEQUENCE [LARGE SCALE GENOMIC DNA]</scope>
    <source>
        <strain evidence="3 4">N1Y132</strain>
    </source>
</reference>
<protein>
    <submittedName>
        <fullName evidence="3">Right-handed parallel beta-helix repeat-containing protein</fullName>
    </submittedName>
</protein>
<feature type="domain" description="Right handed beta helix" evidence="2">
    <location>
        <begin position="212"/>
        <end position="352"/>
    </location>
</feature>
<evidence type="ECO:0000256" key="1">
    <source>
        <dbReference type="SAM" id="SignalP"/>
    </source>
</evidence>
<dbReference type="Pfam" id="PF13229">
    <property type="entry name" value="Beta_helix"/>
    <property type="match status" value="1"/>
</dbReference>
<dbReference type="Gene3D" id="2.160.20.10">
    <property type="entry name" value="Single-stranded right-handed beta-helix, Pectin lyase-like"/>
    <property type="match status" value="2"/>
</dbReference>
<evidence type="ECO:0000313" key="3">
    <source>
        <dbReference type="EMBL" id="MBK3516160.1"/>
    </source>
</evidence>
<gene>
    <name evidence="3" type="ORF">JIV24_02330</name>
</gene>
<dbReference type="InterPro" id="IPR012334">
    <property type="entry name" value="Pectin_lyas_fold"/>
</dbReference>
<feature type="signal peptide" evidence="1">
    <location>
        <begin position="1"/>
        <end position="20"/>
    </location>
</feature>
<dbReference type="Proteomes" id="UP000605676">
    <property type="component" value="Unassembled WGS sequence"/>
</dbReference>
<comment type="caution">
    <text evidence="3">The sequence shown here is derived from an EMBL/GenBank/DDBJ whole genome shotgun (WGS) entry which is preliminary data.</text>
</comment>
<dbReference type="InterPro" id="IPR006626">
    <property type="entry name" value="PbH1"/>
</dbReference>
<dbReference type="SUPFAM" id="SSF51126">
    <property type="entry name" value="Pectin lyase-like"/>
    <property type="match status" value="1"/>
</dbReference>